<keyword evidence="3 5" id="KW-1133">Transmembrane helix</keyword>
<evidence type="ECO:0000256" key="3">
    <source>
        <dbReference type="ARBA" id="ARBA00022989"/>
    </source>
</evidence>
<dbReference type="RefSeq" id="WP_031391652.1">
    <property type="nucleotide sequence ID" value="NZ_JPNB01000002.1"/>
</dbReference>
<feature type="transmembrane region" description="Helical" evidence="5">
    <location>
        <begin position="96"/>
        <end position="116"/>
    </location>
</feature>
<name>A0A4R1QN65_9FIRM</name>
<feature type="transmembrane region" description="Helical" evidence="5">
    <location>
        <begin position="209"/>
        <end position="228"/>
    </location>
</feature>
<protein>
    <submittedName>
        <fullName evidence="7">ABC-2 family transporter</fullName>
    </submittedName>
</protein>
<feature type="transmembrane region" description="Helical" evidence="5">
    <location>
        <begin position="20"/>
        <end position="40"/>
    </location>
</feature>
<dbReference type="GO" id="GO:0016020">
    <property type="term" value="C:membrane"/>
    <property type="evidence" value="ECO:0007669"/>
    <property type="project" value="UniProtKB-SubCell"/>
</dbReference>
<evidence type="ECO:0000259" key="6">
    <source>
        <dbReference type="Pfam" id="PF12698"/>
    </source>
</evidence>
<reference evidence="7 8" key="1">
    <citation type="submission" date="2019-03" db="EMBL/GenBank/DDBJ databases">
        <title>Genomic Encyclopedia of Type Strains, Phase IV (KMG-IV): sequencing the most valuable type-strain genomes for metagenomic binning, comparative biology and taxonomic classification.</title>
        <authorList>
            <person name="Goeker M."/>
        </authorList>
    </citation>
    <scope>NUCLEOTIDE SEQUENCE [LARGE SCALE GENOMIC DNA]</scope>
    <source>
        <strain evidence="7 8">DSM 100556</strain>
    </source>
</reference>
<sequence length="235" mass="25534">MKTDISHISAVFVKQCKDILKNTQVLVLFFVYPLVAAVMTTSVGDQLGQTDFFISIFATMHAVFTPVVVTASIISEEKEKNTLRVLILSGIRPVEYLSGIGGFVFFCTMLTGSSYLAMGSYDVRSGAAFMLCMAIGCICSIVLGLAIGGFANNSIGANALAVPISMVISFLPMIAYFNETIGKVSKYIYGQQIGNFMLSPSDYHLTGETISVVIINFLLCLVAFILVFRHNRIDN</sequence>
<comment type="caution">
    <text evidence="7">The sequence shown here is derived from an EMBL/GenBank/DDBJ whole genome shotgun (WGS) entry which is preliminary data.</text>
</comment>
<keyword evidence="4 5" id="KW-0472">Membrane</keyword>
<dbReference type="InterPro" id="IPR013525">
    <property type="entry name" value="ABC2_TM"/>
</dbReference>
<feature type="transmembrane region" description="Helical" evidence="5">
    <location>
        <begin position="157"/>
        <end position="177"/>
    </location>
</feature>
<evidence type="ECO:0000313" key="7">
    <source>
        <dbReference type="EMBL" id="TCL54251.1"/>
    </source>
</evidence>
<accession>A0A4R1QN65</accession>
<keyword evidence="2 5" id="KW-0812">Transmembrane</keyword>
<dbReference type="Pfam" id="PF12698">
    <property type="entry name" value="ABC2_membrane_3"/>
    <property type="match status" value="1"/>
</dbReference>
<proteinExistence type="predicted"/>
<evidence type="ECO:0000256" key="2">
    <source>
        <dbReference type="ARBA" id="ARBA00022692"/>
    </source>
</evidence>
<dbReference type="EMBL" id="SLUO01000021">
    <property type="protein sequence ID" value="TCL54251.1"/>
    <property type="molecule type" value="Genomic_DNA"/>
</dbReference>
<feature type="domain" description="ABC-2 type transporter transmembrane" evidence="6">
    <location>
        <begin position="46"/>
        <end position="227"/>
    </location>
</feature>
<evidence type="ECO:0000256" key="1">
    <source>
        <dbReference type="ARBA" id="ARBA00004141"/>
    </source>
</evidence>
<evidence type="ECO:0000256" key="5">
    <source>
        <dbReference type="SAM" id="Phobius"/>
    </source>
</evidence>
<dbReference type="AlphaFoldDB" id="A0A4R1QN65"/>
<keyword evidence="8" id="KW-1185">Reference proteome</keyword>
<evidence type="ECO:0000256" key="4">
    <source>
        <dbReference type="ARBA" id="ARBA00023136"/>
    </source>
</evidence>
<dbReference type="STRING" id="1469948.GCA_000732725_03004"/>
<feature type="transmembrane region" description="Helical" evidence="5">
    <location>
        <begin position="52"/>
        <end position="75"/>
    </location>
</feature>
<dbReference type="Proteomes" id="UP000295718">
    <property type="component" value="Unassembled WGS sequence"/>
</dbReference>
<dbReference type="OrthoDB" id="3182222at2"/>
<feature type="transmembrane region" description="Helical" evidence="5">
    <location>
        <begin position="128"/>
        <end position="150"/>
    </location>
</feature>
<comment type="subcellular location">
    <subcellularLocation>
        <location evidence="1">Membrane</location>
        <topology evidence="1">Multi-pass membrane protein</topology>
    </subcellularLocation>
</comment>
<dbReference type="GO" id="GO:0140359">
    <property type="term" value="F:ABC-type transporter activity"/>
    <property type="evidence" value="ECO:0007669"/>
    <property type="project" value="InterPro"/>
</dbReference>
<gene>
    <name evidence="7" type="ORF">EDD76_12120</name>
</gene>
<evidence type="ECO:0000313" key="8">
    <source>
        <dbReference type="Proteomes" id="UP000295718"/>
    </source>
</evidence>
<organism evidence="7 8">
    <name type="scientific">Kineothrix alysoides</name>
    <dbReference type="NCBI Taxonomy" id="1469948"/>
    <lineage>
        <taxon>Bacteria</taxon>
        <taxon>Bacillati</taxon>
        <taxon>Bacillota</taxon>
        <taxon>Clostridia</taxon>
        <taxon>Lachnospirales</taxon>
        <taxon>Lachnospiraceae</taxon>
        <taxon>Kineothrix</taxon>
    </lineage>
</organism>